<evidence type="ECO:0000313" key="2">
    <source>
        <dbReference type="Proteomes" id="UP001589609"/>
    </source>
</evidence>
<dbReference type="RefSeq" id="WP_379949091.1">
    <property type="nucleotide sequence ID" value="NZ_JBHMAF010000041.1"/>
</dbReference>
<proteinExistence type="predicted"/>
<sequence length="45" mass="5028">MWEKTIVIGGGFAGNLAAKALSSYFQQVNILEVDREYKDPVPSKR</sequence>
<gene>
    <name evidence="1" type="ORF">ACFFMS_09955</name>
</gene>
<reference evidence="1 2" key="1">
    <citation type="submission" date="2024-09" db="EMBL/GenBank/DDBJ databases">
        <authorList>
            <person name="Sun Q."/>
            <person name="Mori K."/>
        </authorList>
    </citation>
    <scope>NUCLEOTIDE SEQUENCE [LARGE SCALE GENOMIC DNA]</scope>
    <source>
        <strain evidence="1 2">JCM 11201</strain>
    </source>
</reference>
<accession>A0ABV5WDY6</accession>
<dbReference type="SUPFAM" id="SSF51905">
    <property type="entry name" value="FAD/NAD(P)-binding domain"/>
    <property type="match status" value="1"/>
</dbReference>
<organism evidence="1 2">
    <name type="scientific">Ectobacillus funiculus</name>
    <dbReference type="NCBI Taxonomy" id="137993"/>
    <lineage>
        <taxon>Bacteria</taxon>
        <taxon>Bacillati</taxon>
        <taxon>Bacillota</taxon>
        <taxon>Bacilli</taxon>
        <taxon>Bacillales</taxon>
        <taxon>Bacillaceae</taxon>
        <taxon>Ectobacillus</taxon>
    </lineage>
</organism>
<protein>
    <submittedName>
        <fullName evidence="1">Uncharacterized protein</fullName>
    </submittedName>
</protein>
<dbReference type="Proteomes" id="UP001589609">
    <property type="component" value="Unassembled WGS sequence"/>
</dbReference>
<comment type="caution">
    <text evidence="1">The sequence shown here is derived from an EMBL/GenBank/DDBJ whole genome shotgun (WGS) entry which is preliminary data.</text>
</comment>
<dbReference type="EMBL" id="JBHMAF010000041">
    <property type="protein sequence ID" value="MFB9758807.1"/>
    <property type="molecule type" value="Genomic_DNA"/>
</dbReference>
<evidence type="ECO:0000313" key="1">
    <source>
        <dbReference type="EMBL" id="MFB9758807.1"/>
    </source>
</evidence>
<name>A0ABV5WDY6_9BACI</name>
<dbReference type="InterPro" id="IPR036188">
    <property type="entry name" value="FAD/NAD-bd_sf"/>
</dbReference>
<keyword evidence="2" id="KW-1185">Reference proteome</keyword>